<gene>
    <name evidence="1" type="ORF">DI556_09975</name>
</gene>
<protein>
    <submittedName>
        <fullName evidence="1">Uncharacterized protein</fullName>
    </submittedName>
</protein>
<dbReference type="AlphaFoldDB" id="A0A2W5NB70"/>
<dbReference type="Proteomes" id="UP000249185">
    <property type="component" value="Unassembled WGS sequence"/>
</dbReference>
<evidence type="ECO:0000313" key="1">
    <source>
        <dbReference type="EMBL" id="PZQ49788.1"/>
    </source>
</evidence>
<reference evidence="1 2" key="1">
    <citation type="submission" date="2017-08" db="EMBL/GenBank/DDBJ databases">
        <title>Infants hospitalized years apart are colonized by the same room-sourced microbial strains.</title>
        <authorList>
            <person name="Brooks B."/>
            <person name="Olm M.R."/>
            <person name="Firek B.A."/>
            <person name="Baker R."/>
            <person name="Thomas B.C."/>
            <person name="Morowitz M.J."/>
            <person name="Banfield J.F."/>
        </authorList>
    </citation>
    <scope>NUCLEOTIDE SEQUENCE [LARGE SCALE GENOMIC DNA]</scope>
    <source>
        <strain evidence="1">S2_005_002_R2_34</strain>
    </source>
</reference>
<sequence>MIRPAGLTLHAQLRDWFAEFGAIGARHGDRPQFELDRLLAAHDELLQPLLRIPSKDPRDALAKYIAEGRDGGFEVGEETHAELRRFSEIEGPLPDDPARAEIAALLGEWFGLQQTDGALKSEDEVTALAERMEETEAQMMAIPSPDLASFCMKLIVGLHGGQTDLSDETKRALLAEASRFTGVDLGEAYVPVQSELSYCLDRWIALNAKAATHDLTESETDEIRNLEHRMVPLQPKTVREAYGKAAVWRGILPYGINGGEHGAFEEGMPAEIARIAGIPFIAQPARIESAEIAVPPGPEPDVSPLRALYHRWQEAKRVYNEATREDFSSEQEALYTLEEQAAAYIPRTIEDYAFKIIIADDDGDMDMNVHQVALVKQAYELVGIEQGSIAPRATLVLDDKIQRLFREYYALLRQAAAYVVPEDLDVDAEMERLFYRRTDAIDKEIAAQPAVSAADFAAKALISHCFGNDSCLRLDGPFWTEARRLTGCPGKPWEVPWGLATVPVALEDAKPVVDETLRLIAEFEAAEDAYNAANRATDSVVTGQERASEAEWAEVDRTSNALDKATVGLCAYASPTLAGSRAKSEFLLGSFFVDGEGSEPVKALLRSIAQMVRFPGGADPDGDREILRLFHERRAILAALPNHPIDTDEEHERLFYGPADVLRDRMMAIPAKTSAGFAAKVIVDTSEGGLFTDWETGELWKEARRLTGTLEPKIDGEASRRWA</sequence>
<name>A0A2W5NB70_RHOSU</name>
<evidence type="ECO:0000313" key="2">
    <source>
        <dbReference type="Proteomes" id="UP000249185"/>
    </source>
</evidence>
<organism evidence="1 2">
    <name type="scientific">Rhodovulum sulfidophilum</name>
    <name type="common">Rhodobacter sulfidophilus</name>
    <dbReference type="NCBI Taxonomy" id="35806"/>
    <lineage>
        <taxon>Bacteria</taxon>
        <taxon>Pseudomonadati</taxon>
        <taxon>Pseudomonadota</taxon>
        <taxon>Alphaproteobacteria</taxon>
        <taxon>Rhodobacterales</taxon>
        <taxon>Paracoccaceae</taxon>
        <taxon>Rhodovulum</taxon>
    </lineage>
</organism>
<accession>A0A2W5NB70</accession>
<comment type="caution">
    <text evidence="1">The sequence shown here is derived from an EMBL/GenBank/DDBJ whole genome shotgun (WGS) entry which is preliminary data.</text>
</comment>
<dbReference type="EMBL" id="QFPW01000006">
    <property type="protein sequence ID" value="PZQ49788.1"/>
    <property type="molecule type" value="Genomic_DNA"/>
</dbReference>
<proteinExistence type="predicted"/>